<keyword evidence="2" id="KW-1185">Reference proteome</keyword>
<evidence type="ECO:0000313" key="2">
    <source>
        <dbReference type="Proteomes" id="UP000242469"/>
    </source>
</evidence>
<reference evidence="2" key="1">
    <citation type="submission" date="2016-10" db="EMBL/GenBank/DDBJ databases">
        <authorList>
            <person name="Varghese N."/>
            <person name="Submissions S."/>
        </authorList>
    </citation>
    <scope>NUCLEOTIDE SEQUENCE [LARGE SCALE GENOMIC DNA]</scope>
    <source>
        <strain evidence="2">DSM 11526</strain>
    </source>
</reference>
<accession>A0A1H3XC94</accession>
<name>A0A1H3XC94_9GAMM</name>
<organism evidence="1 2">
    <name type="scientific">Marinobacterium iners DSM 11526</name>
    <dbReference type="NCBI Taxonomy" id="1122198"/>
    <lineage>
        <taxon>Bacteria</taxon>
        <taxon>Pseudomonadati</taxon>
        <taxon>Pseudomonadota</taxon>
        <taxon>Gammaproteobacteria</taxon>
        <taxon>Oceanospirillales</taxon>
        <taxon>Oceanospirillaceae</taxon>
        <taxon>Marinobacterium</taxon>
    </lineage>
</organism>
<gene>
    <name evidence="1" type="ORF">SAMN02745729_10187</name>
</gene>
<evidence type="ECO:0000313" key="1">
    <source>
        <dbReference type="EMBL" id="SDZ96168.1"/>
    </source>
</evidence>
<proteinExistence type="predicted"/>
<dbReference type="AlphaFoldDB" id="A0A1H3XC94"/>
<dbReference type="STRING" id="1122198.SAMN02745729_10187"/>
<sequence>MSKPIFEVGKPIPKIWLHMEFDFDDTFKYVDGEVVADQTELDRLVDKYLNGENWA</sequence>
<dbReference type="Proteomes" id="UP000242469">
    <property type="component" value="Unassembled WGS sequence"/>
</dbReference>
<dbReference type="EMBL" id="FNRJ01000001">
    <property type="protein sequence ID" value="SDZ96168.1"/>
    <property type="molecule type" value="Genomic_DNA"/>
</dbReference>
<protein>
    <submittedName>
        <fullName evidence="1">Uncharacterized protein</fullName>
    </submittedName>
</protein>